<dbReference type="CDD" id="cd01392">
    <property type="entry name" value="HTH_LacI"/>
    <property type="match status" value="1"/>
</dbReference>
<evidence type="ECO:0000256" key="2">
    <source>
        <dbReference type="ARBA" id="ARBA00023125"/>
    </source>
</evidence>
<accession>A0A844G6D2</accession>
<protein>
    <submittedName>
        <fullName evidence="5">LacI family transcriptional regulator</fullName>
    </submittedName>
</protein>
<evidence type="ECO:0000256" key="1">
    <source>
        <dbReference type="ARBA" id="ARBA00023015"/>
    </source>
</evidence>
<dbReference type="InterPro" id="IPR000843">
    <property type="entry name" value="HTH_LacI"/>
</dbReference>
<gene>
    <name evidence="5" type="ORF">FYJ85_17920</name>
</gene>
<dbReference type="AlphaFoldDB" id="A0A844G6D2"/>
<dbReference type="CDD" id="cd06267">
    <property type="entry name" value="PBP1_LacI_sugar_binding-like"/>
    <property type="match status" value="1"/>
</dbReference>
<dbReference type="InterPro" id="IPR028082">
    <property type="entry name" value="Peripla_BP_I"/>
</dbReference>
<dbReference type="SUPFAM" id="SSF47413">
    <property type="entry name" value="lambda repressor-like DNA-binding domains"/>
    <property type="match status" value="1"/>
</dbReference>
<keyword evidence="1" id="KW-0805">Transcription regulation</keyword>
<dbReference type="SMART" id="SM00354">
    <property type="entry name" value="HTH_LACI"/>
    <property type="match status" value="1"/>
</dbReference>
<reference evidence="5 6" key="1">
    <citation type="submission" date="2019-08" db="EMBL/GenBank/DDBJ databases">
        <title>In-depth cultivation of the pig gut microbiome towards novel bacterial diversity and tailored functional studies.</title>
        <authorList>
            <person name="Wylensek D."/>
            <person name="Hitch T.C.A."/>
            <person name="Clavel T."/>
        </authorList>
    </citation>
    <scope>NUCLEOTIDE SEQUENCE [LARGE SCALE GENOMIC DNA]</scope>
    <source>
        <strain evidence="5 6">BBE-744-WT-12</strain>
    </source>
</reference>
<dbReference type="RefSeq" id="WP_106051441.1">
    <property type="nucleotide sequence ID" value="NZ_VUNS01000025.1"/>
</dbReference>
<keyword evidence="2" id="KW-0238">DNA-binding</keyword>
<sequence>MPPARKEKIGMKEIAEAAGVSVMTVSAALSGSGRVSEKRKREIVALAHRMGYRTNAAARLLKSKRVDDLGLLIFEKEELIREHAGFMDMTVQFMKECVRNNIHFQLEWFDSHRNAAELPQMLTNGLVGGLLIAGAPANAAKEFIDRELGLPFVTIGEPGRYSVGFDNCSQLRQAVYYLASLGHTEIGLVNGPDSLNVFRDFRQGFDSALAELSLLKPGTFHAECQPAGDFQAELEKTLDALMRSPVRPTALLVFSGLFTKAFISGLQQRGIRVPEDVSIICHETVDWEVEKFSPAITAIERKYDELIAAGVQMIRDLMDGKTVLRPHTLIVPAFSKRRTVCPPQAKG</sequence>
<organism evidence="5 6">
    <name type="scientific">Victivallis lenta</name>
    <dbReference type="NCBI Taxonomy" id="2606640"/>
    <lineage>
        <taxon>Bacteria</taxon>
        <taxon>Pseudomonadati</taxon>
        <taxon>Lentisphaerota</taxon>
        <taxon>Lentisphaeria</taxon>
        <taxon>Victivallales</taxon>
        <taxon>Victivallaceae</taxon>
        <taxon>Victivallis</taxon>
    </lineage>
</organism>
<dbReference type="PANTHER" id="PTHR30146:SF109">
    <property type="entry name" value="HTH-TYPE TRANSCRIPTIONAL REGULATOR GALS"/>
    <property type="match status" value="1"/>
</dbReference>
<dbReference type="Pfam" id="PF13377">
    <property type="entry name" value="Peripla_BP_3"/>
    <property type="match status" value="1"/>
</dbReference>
<dbReference type="PROSITE" id="PS00356">
    <property type="entry name" value="HTH_LACI_1"/>
    <property type="match status" value="1"/>
</dbReference>
<dbReference type="Gene3D" id="1.10.260.40">
    <property type="entry name" value="lambda repressor-like DNA-binding domains"/>
    <property type="match status" value="1"/>
</dbReference>
<dbReference type="Gene3D" id="3.40.50.2300">
    <property type="match status" value="2"/>
</dbReference>
<dbReference type="InterPro" id="IPR046335">
    <property type="entry name" value="LacI/GalR-like_sensor"/>
</dbReference>
<evidence type="ECO:0000313" key="6">
    <source>
        <dbReference type="Proteomes" id="UP000435649"/>
    </source>
</evidence>
<comment type="caution">
    <text evidence="5">The sequence shown here is derived from an EMBL/GenBank/DDBJ whole genome shotgun (WGS) entry which is preliminary data.</text>
</comment>
<evidence type="ECO:0000259" key="4">
    <source>
        <dbReference type="PROSITE" id="PS50932"/>
    </source>
</evidence>
<dbReference type="PROSITE" id="PS50932">
    <property type="entry name" value="HTH_LACI_2"/>
    <property type="match status" value="1"/>
</dbReference>
<dbReference type="GO" id="GO:0003700">
    <property type="term" value="F:DNA-binding transcription factor activity"/>
    <property type="evidence" value="ECO:0007669"/>
    <property type="project" value="TreeGrafter"/>
</dbReference>
<evidence type="ECO:0000256" key="3">
    <source>
        <dbReference type="ARBA" id="ARBA00023163"/>
    </source>
</evidence>
<dbReference type="InterPro" id="IPR010982">
    <property type="entry name" value="Lambda_DNA-bd_dom_sf"/>
</dbReference>
<dbReference type="Pfam" id="PF00356">
    <property type="entry name" value="LacI"/>
    <property type="match status" value="1"/>
</dbReference>
<feature type="domain" description="HTH lacI-type" evidence="4">
    <location>
        <begin position="9"/>
        <end position="63"/>
    </location>
</feature>
<dbReference type="SUPFAM" id="SSF53822">
    <property type="entry name" value="Periplasmic binding protein-like I"/>
    <property type="match status" value="1"/>
</dbReference>
<keyword evidence="6" id="KW-1185">Reference proteome</keyword>
<dbReference type="EMBL" id="VUNS01000025">
    <property type="protein sequence ID" value="MST98916.1"/>
    <property type="molecule type" value="Genomic_DNA"/>
</dbReference>
<dbReference type="GO" id="GO:0000976">
    <property type="term" value="F:transcription cis-regulatory region binding"/>
    <property type="evidence" value="ECO:0007669"/>
    <property type="project" value="TreeGrafter"/>
</dbReference>
<dbReference type="Proteomes" id="UP000435649">
    <property type="component" value="Unassembled WGS sequence"/>
</dbReference>
<dbReference type="PANTHER" id="PTHR30146">
    <property type="entry name" value="LACI-RELATED TRANSCRIPTIONAL REPRESSOR"/>
    <property type="match status" value="1"/>
</dbReference>
<evidence type="ECO:0000313" key="5">
    <source>
        <dbReference type="EMBL" id="MST98916.1"/>
    </source>
</evidence>
<proteinExistence type="predicted"/>
<name>A0A844G6D2_9BACT</name>
<keyword evidence="3" id="KW-0804">Transcription</keyword>